<dbReference type="Pfam" id="PF23598">
    <property type="entry name" value="LRR_14"/>
    <property type="match status" value="2"/>
</dbReference>
<evidence type="ECO:0000256" key="11">
    <source>
        <dbReference type="ARBA" id="ARBA00023180"/>
    </source>
</evidence>
<dbReference type="Proteomes" id="UP001293593">
    <property type="component" value="Unassembled WGS sequence"/>
</dbReference>
<reference evidence="16" key="1">
    <citation type="submission" date="2023-10" db="EMBL/GenBank/DDBJ databases">
        <title>Chromosome-level genome of the transformable northern wattle, Acacia crassicarpa.</title>
        <authorList>
            <person name="Massaro I."/>
            <person name="Sinha N.R."/>
            <person name="Poethig S."/>
            <person name="Leichty A.R."/>
        </authorList>
    </citation>
    <scope>NUCLEOTIDE SEQUENCE</scope>
    <source>
        <strain evidence="16">Acra3RX</strain>
        <tissue evidence="16">Leaf</tissue>
    </source>
</reference>
<keyword evidence="8 12" id="KW-1133">Transmembrane helix</keyword>
<evidence type="ECO:0000256" key="6">
    <source>
        <dbReference type="ARBA" id="ARBA00022729"/>
    </source>
</evidence>
<dbReference type="SUPFAM" id="SSF52058">
    <property type="entry name" value="L domain-like"/>
    <property type="match status" value="2"/>
</dbReference>
<comment type="subcellular location">
    <subcellularLocation>
        <location evidence="1">Cell membrane</location>
        <topology evidence="1">Single-pass type I membrane protein</topology>
    </subcellularLocation>
</comment>
<feature type="chain" id="PRO_5042027156" description="Leucine-rich repeat-containing N-terminal plant-type domain-containing protein" evidence="13">
    <location>
        <begin position="24"/>
        <end position="965"/>
    </location>
</feature>
<keyword evidence="5 12" id="KW-0812">Transmembrane</keyword>
<evidence type="ECO:0000313" key="17">
    <source>
        <dbReference type="Proteomes" id="UP001293593"/>
    </source>
</evidence>
<feature type="transmembrane region" description="Helical" evidence="12">
    <location>
        <begin position="902"/>
        <end position="923"/>
    </location>
</feature>
<dbReference type="Pfam" id="PF08263">
    <property type="entry name" value="LRRNT_2"/>
    <property type="match status" value="1"/>
</dbReference>
<dbReference type="InterPro" id="IPR003591">
    <property type="entry name" value="Leu-rich_rpt_typical-subtyp"/>
</dbReference>
<dbReference type="SMART" id="SM00369">
    <property type="entry name" value="LRR_TYP"/>
    <property type="match status" value="11"/>
</dbReference>
<keyword evidence="7" id="KW-0677">Repeat</keyword>
<evidence type="ECO:0000256" key="8">
    <source>
        <dbReference type="ARBA" id="ARBA00022989"/>
    </source>
</evidence>
<dbReference type="Pfam" id="PF00560">
    <property type="entry name" value="LRR_1"/>
    <property type="match status" value="3"/>
</dbReference>
<dbReference type="PANTHER" id="PTHR48063">
    <property type="entry name" value="LRR RECEPTOR-LIKE KINASE"/>
    <property type="match status" value="1"/>
</dbReference>
<keyword evidence="3" id="KW-1003">Cell membrane</keyword>
<dbReference type="FunFam" id="3.80.10.10:FF:000111">
    <property type="entry name" value="LRR receptor-like serine/threonine-protein kinase ERECTA"/>
    <property type="match status" value="1"/>
</dbReference>
<accession>A0AAE1NA79</accession>
<keyword evidence="17" id="KW-1185">Reference proteome</keyword>
<dbReference type="AlphaFoldDB" id="A0AAE1NA79"/>
<dbReference type="EMBL" id="JAWXYG010000001">
    <property type="protein sequence ID" value="KAK4285475.1"/>
    <property type="molecule type" value="Genomic_DNA"/>
</dbReference>
<evidence type="ECO:0000256" key="1">
    <source>
        <dbReference type="ARBA" id="ARBA00004251"/>
    </source>
</evidence>
<dbReference type="InterPro" id="IPR055414">
    <property type="entry name" value="LRR_R13L4/SHOC2-like"/>
</dbReference>
<evidence type="ECO:0008006" key="18">
    <source>
        <dbReference type="Google" id="ProtNLM"/>
    </source>
</evidence>
<dbReference type="SUPFAM" id="SSF52047">
    <property type="entry name" value="RNI-like"/>
    <property type="match status" value="1"/>
</dbReference>
<dbReference type="InterPro" id="IPR013210">
    <property type="entry name" value="LRR_N_plant-typ"/>
</dbReference>
<dbReference type="InterPro" id="IPR046956">
    <property type="entry name" value="RLP23-like"/>
</dbReference>
<dbReference type="FunFam" id="3.80.10.10:FF:001347">
    <property type="entry name" value="LRR receptor-like serine/threonine-protein kinase GSO2"/>
    <property type="match status" value="1"/>
</dbReference>
<feature type="domain" description="Disease resistance R13L4/SHOC-2-like LRR" evidence="15">
    <location>
        <begin position="110"/>
        <end position="300"/>
    </location>
</feature>
<feature type="domain" description="Disease resistance R13L4/SHOC-2-like LRR" evidence="15">
    <location>
        <begin position="579"/>
        <end position="697"/>
    </location>
</feature>
<evidence type="ECO:0000256" key="13">
    <source>
        <dbReference type="SAM" id="SignalP"/>
    </source>
</evidence>
<evidence type="ECO:0000256" key="3">
    <source>
        <dbReference type="ARBA" id="ARBA00022475"/>
    </source>
</evidence>
<evidence type="ECO:0000256" key="9">
    <source>
        <dbReference type="ARBA" id="ARBA00023136"/>
    </source>
</evidence>
<evidence type="ECO:0000256" key="10">
    <source>
        <dbReference type="ARBA" id="ARBA00023170"/>
    </source>
</evidence>
<dbReference type="PANTHER" id="PTHR48063:SF16">
    <property type="entry name" value="LRR RECEPTOR-LIKE SERINE_THREONINE-PROTEIN KINASE GSO1"/>
    <property type="match status" value="1"/>
</dbReference>
<dbReference type="InterPro" id="IPR032675">
    <property type="entry name" value="LRR_dom_sf"/>
</dbReference>
<evidence type="ECO:0000256" key="2">
    <source>
        <dbReference type="ARBA" id="ARBA00009592"/>
    </source>
</evidence>
<name>A0AAE1NA79_9FABA</name>
<feature type="signal peptide" evidence="13">
    <location>
        <begin position="1"/>
        <end position="23"/>
    </location>
</feature>
<evidence type="ECO:0000259" key="14">
    <source>
        <dbReference type="Pfam" id="PF08263"/>
    </source>
</evidence>
<comment type="caution">
    <text evidence="16">The sequence shown here is derived from an EMBL/GenBank/DDBJ whole genome shotgun (WGS) entry which is preliminary data.</text>
</comment>
<protein>
    <recommendedName>
        <fullName evidence="18">Leucine-rich repeat-containing N-terminal plant-type domain-containing protein</fullName>
    </recommendedName>
</protein>
<evidence type="ECO:0000256" key="7">
    <source>
        <dbReference type="ARBA" id="ARBA00022737"/>
    </source>
</evidence>
<dbReference type="PROSITE" id="PS51450">
    <property type="entry name" value="LRR"/>
    <property type="match status" value="2"/>
</dbReference>
<comment type="similarity">
    <text evidence="2">Belongs to the RLP family.</text>
</comment>
<evidence type="ECO:0000313" key="16">
    <source>
        <dbReference type="EMBL" id="KAK4285475.1"/>
    </source>
</evidence>
<organism evidence="16 17">
    <name type="scientific">Acacia crassicarpa</name>
    <name type="common">northern wattle</name>
    <dbReference type="NCBI Taxonomy" id="499986"/>
    <lineage>
        <taxon>Eukaryota</taxon>
        <taxon>Viridiplantae</taxon>
        <taxon>Streptophyta</taxon>
        <taxon>Embryophyta</taxon>
        <taxon>Tracheophyta</taxon>
        <taxon>Spermatophyta</taxon>
        <taxon>Magnoliopsida</taxon>
        <taxon>eudicotyledons</taxon>
        <taxon>Gunneridae</taxon>
        <taxon>Pentapetalae</taxon>
        <taxon>rosids</taxon>
        <taxon>fabids</taxon>
        <taxon>Fabales</taxon>
        <taxon>Fabaceae</taxon>
        <taxon>Caesalpinioideae</taxon>
        <taxon>mimosoid clade</taxon>
        <taxon>Acacieae</taxon>
        <taxon>Acacia</taxon>
    </lineage>
</organism>
<evidence type="ECO:0000259" key="15">
    <source>
        <dbReference type="Pfam" id="PF23598"/>
    </source>
</evidence>
<gene>
    <name evidence="16" type="ORF">QN277_002169</name>
</gene>
<sequence>MEKLLAIELFILLLCLLISFSVGSRDGHLITCLASDREALMDFKSGLQDPNNVLSSWRGNNCCQWYGIVCDNNTKAVVTVDLHNPYLNSEFESSSGRYAFWNLSGEIRPSLMKLKSLRILDLSFSTFSGIPIPEFFGSLENVQYLNLSNAGFSGLIPAHLGNLSHLEVLDLHNVGWNKLYAENFQWITGLISLEHLAMNGVNLSLVKEWAAPLNQLPFIVELHLSRCDLSGYIPSMASLNFSSLAVIDLSFNNFHSTIPNWLVNISSLQHIHMSEGGLYGRIPLALGEMPNLLSLDLSLNYQLTVSCSQLFSKRWEKIEFLELSWNKIHGKLPLTLKNMTSLILLDLSSNAVVDGIPSFIGTESFPCRNPLPNMQLLDLSLNQLVGQIPYWLGQLENLVDLDLGNNLFEGPIPTSFGSLQNLANLDLAENKLNGTLPSSIGQLSGLSTFDVSSNQLEGIISEIHFSKLINLTFLDLSSNLFIVNISSNWMPPFQVRVLIMSSCILGPTFPSWLQSQKGIEHLDLSNASISDFIPNWFWMGMTNLAFLSLSQNQFSGEIPESLGETCNPLEIIDLSSNKFHGMIPSSLANCSVLKALDLSNNNLSGAIPKSLGQLQQLELLHLSDNQLVGKFPPSFMNLSYLQTLDLGNNELSDRIPSWVGDGFSDLAILNLRSNAFFGEVPHELSKLSSLQVLDLGENDLSGSIPVSFGDFTAITQKNQIGYDISMISQVGSYQNKLVVNAKGQSLMYTKTLYLVTSIDLSGNNLSGKIPHEMTKLCGLTYLNLSRNHITGSIPESISNMHHLLSLDLSNNQLTGSIPQNLSSLSFLGTLNLSYNNLSGAIPYTGHTTTFEASSFVGNPNLYGCPLPVRCLRHGDGHVVNGSNRGTSNDNEANDSDGFIDEWFYLSLGLGFATGLLIPFFILAMKRSWSDAYFDFLEVVIVKFLVFMRRTRINLGSTKIKPPHKE</sequence>
<keyword evidence="10" id="KW-0675">Receptor</keyword>
<dbReference type="GO" id="GO:0005886">
    <property type="term" value="C:plasma membrane"/>
    <property type="evidence" value="ECO:0007669"/>
    <property type="project" value="UniProtKB-SubCell"/>
</dbReference>
<dbReference type="InterPro" id="IPR001611">
    <property type="entry name" value="Leu-rich_rpt"/>
</dbReference>
<keyword evidence="9 12" id="KW-0472">Membrane</keyword>
<dbReference type="FunFam" id="3.80.10.10:FF:000041">
    <property type="entry name" value="LRR receptor-like serine/threonine-protein kinase ERECTA"/>
    <property type="match status" value="1"/>
</dbReference>
<evidence type="ECO:0000256" key="12">
    <source>
        <dbReference type="SAM" id="Phobius"/>
    </source>
</evidence>
<dbReference type="Gene3D" id="3.80.10.10">
    <property type="entry name" value="Ribonuclease Inhibitor"/>
    <property type="match status" value="4"/>
</dbReference>
<evidence type="ECO:0000256" key="4">
    <source>
        <dbReference type="ARBA" id="ARBA00022614"/>
    </source>
</evidence>
<dbReference type="PRINTS" id="PR00019">
    <property type="entry name" value="LEURICHRPT"/>
</dbReference>
<dbReference type="FunFam" id="3.80.10.10:FF:000470">
    <property type="entry name" value="LRR receptor-like serine/threonine-protein kinase RPK2"/>
    <property type="match status" value="1"/>
</dbReference>
<keyword evidence="4" id="KW-0433">Leucine-rich repeat</keyword>
<proteinExistence type="inferred from homology"/>
<evidence type="ECO:0000256" key="5">
    <source>
        <dbReference type="ARBA" id="ARBA00022692"/>
    </source>
</evidence>
<keyword evidence="6 13" id="KW-0732">Signal</keyword>
<dbReference type="Pfam" id="PF13855">
    <property type="entry name" value="LRR_8"/>
    <property type="match status" value="2"/>
</dbReference>
<dbReference type="GO" id="GO:0051606">
    <property type="term" value="P:detection of stimulus"/>
    <property type="evidence" value="ECO:0007669"/>
    <property type="project" value="UniProtKB-ARBA"/>
</dbReference>
<keyword evidence="11" id="KW-0325">Glycoprotein</keyword>
<feature type="domain" description="Leucine-rich repeat-containing N-terminal plant-type" evidence="14">
    <location>
        <begin position="34"/>
        <end position="71"/>
    </location>
</feature>